<keyword evidence="2" id="KW-0732">Signal</keyword>
<name>A0ABY3CD16_9GAMM</name>
<dbReference type="Gene3D" id="3.40.50.10610">
    <property type="entry name" value="ABC-type transport auxiliary lipoprotein component"/>
    <property type="match status" value="1"/>
</dbReference>
<dbReference type="InterPro" id="IPR014094">
    <property type="entry name" value="LpoB"/>
</dbReference>
<dbReference type="NCBIfam" id="TIGR02722">
    <property type="entry name" value="lp"/>
    <property type="match status" value="1"/>
</dbReference>
<dbReference type="PANTHER" id="PTHR40593:SF1">
    <property type="entry name" value="PENICILLIN-BINDING PROTEIN ACTIVATOR LPOB"/>
    <property type="match status" value="1"/>
</dbReference>
<evidence type="ECO:0000256" key="2">
    <source>
        <dbReference type="SAM" id="SignalP"/>
    </source>
</evidence>
<dbReference type="Proteomes" id="UP000733744">
    <property type="component" value="Unassembled WGS sequence"/>
</dbReference>
<dbReference type="EMBL" id="RYFG02000026">
    <property type="protein sequence ID" value="TRX00468.1"/>
    <property type="molecule type" value="Genomic_DNA"/>
</dbReference>
<proteinExistence type="predicted"/>
<sequence length="206" mass="22602">MYKSNIAYSTVFKTAAIALLLSGCATQSPTLSSGNVEYGDSKAVETLTNEFGSTDLQTIAESMASSLLQAPVLAAKSRPLVTVAEVKNRTSEYIDTKSITDSIRAKILKSGMVRFAVDTSAMQTQVDELTRQNQTGLYKKSKSKKMGNMEGADFRIEGTITSIVKRAGDVKDVYYKFSLQLIDNESGVMEWADEKEIRKTSNKSMF</sequence>
<organism evidence="3 4">
    <name type="scientific">Candidatus Methylobacter oryzae</name>
    <dbReference type="NCBI Taxonomy" id="2497749"/>
    <lineage>
        <taxon>Bacteria</taxon>
        <taxon>Pseudomonadati</taxon>
        <taxon>Pseudomonadota</taxon>
        <taxon>Gammaproteobacteria</taxon>
        <taxon>Methylococcales</taxon>
        <taxon>Methylococcaceae</taxon>
        <taxon>Methylobacter</taxon>
    </lineage>
</organism>
<feature type="chain" id="PRO_5046839462" description="Penicillin-binding protein activator LpoB" evidence="2">
    <location>
        <begin position="28"/>
        <end position="206"/>
    </location>
</feature>
<dbReference type="RefSeq" id="WP_127027242.1">
    <property type="nucleotide sequence ID" value="NZ_RYFG02000026.1"/>
</dbReference>
<protein>
    <recommendedName>
        <fullName evidence="1">Penicillin-binding protein activator LpoB</fullName>
    </recommendedName>
</protein>
<evidence type="ECO:0000313" key="4">
    <source>
        <dbReference type="Proteomes" id="UP000733744"/>
    </source>
</evidence>
<dbReference type="Pfam" id="PF13036">
    <property type="entry name" value="LpoB"/>
    <property type="match status" value="1"/>
</dbReference>
<keyword evidence="4" id="KW-1185">Reference proteome</keyword>
<feature type="signal peptide" evidence="2">
    <location>
        <begin position="1"/>
        <end position="27"/>
    </location>
</feature>
<accession>A0ABY3CD16</accession>
<comment type="caution">
    <text evidence="3">The sequence shown here is derived from an EMBL/GenBank/DDBJ whole genome shotgun (WGS) entry which is preliminary data.</text>
</comment>
<dbReference type="PROSITE" id="PS51257">
    <property type="entry name" value="PROKAR_LIPOPROTEIN"/>
    <property type="match status" value="1"/>
</dbReference>
<evidence type="ECO:0000256" key="1">
    <source>
        <dbReference type="NCBIfam" id="TIGR02722"/>
    </source>
</evidence>
<evidence type="ECO:0000313" key="3">
    <source>
        <dbReference type="EMBL" id="TRX00468.1"/>
    </source>
</evidence>
<gene>
    <name evidence="3" type="primary">lpoB</name>
    <name evidence="3" type="ORF">EKO24_005650</name>
</gene>
<dbReference type="PANTHER" id="PTHR40593">
    <property type="entry name" value="PENICILLIN-BINDING PROTEIN ACTIVATOR LPOB"/>
    <property type="match status" value="1"/>
</dbReference>
<reference evidence="3 4" key="1">
    <citation type="journal article" date="2019" name="Antonie Van Leeuwenhoek">
        <title>Description of 'Ca. Methylobacter oryzae' KRF1, a novel species from the environmentally important Methylobacter clade 2.</title>
        <authorList>
            <person name="Khatri K."/>
            <person name="Mohite J.A."/>
            <person name="Pandit P.S."/>
            <person name="Bahulikar R."/>
            <person name="Rahalkar M.C."/>
        </authorList>
    </citation>
    <scope>NUCLEOTIDE SEQUENCE [LARGE SCALE GENOMIC DNA]</scope>
    <source>
        <strain evidence="3 4">KRF1</strain>
    </source>
</reference>